<accession>A0ABV9ZDZ6</accession>
<proteinExistence type="predicted"/>
<comment type="caution">
    <text evidence="3">The sequence shown here is derived from an EMBL/GenBank/DDBJ whole genome shotgun (WGS) entry which is preliminary data.</text>
</comment>
<protein>
    <submittedName>
        <fullName evidence="3">Uncharacterized protein</fullName>
    </submittedName>
</protein>
<dbReference type="RefSeq" id="WP_378022000.1">
    <property type="nucleotide sequence ID" value="NZ_JBHSKG010000008.1"/>
</dbReference>
<keyword evidence="4" id="KW-1185">Reference proteome</keyword>
<evidence type="ECO:0000313" key="4">
    <source>
        <dbReference type="Proteomes" id="UP001596175"/>
    </source>
</evidence>
<dbReference type="EMBL" id="JBHSKG010000008">
    <property type="protein sequence ID" value="MFC5139818.1"/>
    <property type="molecule type" value="Genomic_DNA"/>
</dbReference>
<evidence type="ECO:0000256" key="1">
    <source>
        <dbReference type="SAM" id="MobiDB-lite"/>
    </source>
</evidence>
<reference evidence="4" key="1">
    <citation type="journal article" date="2019" name="Int. J. Syst. Evol. Microbiol.">
        <title>The Global Catalogue of Microorganisms (GCM) 10K type strain sequencing project: providing services to taxonomists for standard genome sequencing and annotation.</title>
        <authorList>
            <consortium name="The Broad Institute Genomics Platform"/>
            <consortium name="The Broad Institute Genome Sequencing Center for Infectious Disease"/>
            <person name="Wu L."/>
            <person name="Ma J."/>
        </authorList>
    </citation>
    <scope>NUCLEOTIDE SEQUENCE [LARGE SCALE GENOMIC DNA]</scope>
    <source>
        <strain evidence="4">XZYJ18</strain>
    </source>
</reference>
<organism evidence="3 4">
    <name type="scientific">Actinomycetospora rhizophila</name>
    <dbReference type="NCBI Taxonomy" id="1416876"/>
    <lineage>
        <taxon>Bacteria</taxon>
        <taxon>Bacillati</taxon>
        <taxon>Actinomycetota</taxon>
        <taxon>Actinomycetes</taxon>
        <taxon>Pseudonocardiales</taxon>
        <taxon>Pseudonocardiaceae</taxon>
        <taxon>Actinomycetospora</taxon>
    </lineage>
</organism>
<keyword evidence="2" id="KW-0472">Membrane</keyword>
<evidence type="ECO:0000256" key="2">
    <source>
        <dbReference type="SAM" id="Phobius"/>
    </source>
</evidence>
<feature type="transmembrane region" description="Helical" evidence="2">
    <location>
        <begin position="165"/>
        <end position="192"/>
    </location>
</feature>
<name>A0ABV9ZDZ6_9PSEU</name>
<feature type="transmembrane region" description="Helical" evidence="2">
    <location>
        <begin position="70"/>
        <end position="96"/>
    </location>
</feature>
<gene>
    <name evidence="3" type="ORF">ACFPK1_16375</name>
</gene>
<dbReference type="Proteomes" id="UP001596175">
    <property type="component" value="Unassembled WGS sequence"/>
</dbReference>
<feature type="transmembrane region" description="Helical" evidence="2">
    <location>
        <begin position="102"/>
        <end position="124"/>
    </location>
</feature>
<sequence>MLRAWILVVALAELVGFALPAVVGVLTAASSTAVALAALVVAGAVEGTVLGAGQVAVLRRALPAVSVSRWVGATAGAAALAYLLALLPSAAASVVAGWPVPVVVGVGAVLGVLVLLVIGAAQWLELRRHVVGAATWIGVTALAWLLGLGVFLAAATPLWHPGQPLVVAVVIGLGAGALMAVAMAAVTGVGLVRLLARAGRDAGTVGVPFGPGGDGMPPRESSGSPLREGERS</sequence>
<feature type="transmembrane region" description="Helical" evidence="2">
    <location>
        <begin position="136"/>
        <end position="159"/>
    </location>
</feature>
<keyword evidence="2" id="KW-1133">Transmembrane helix</keyword>
<keyword evidence="2" id="KW-0812">Transmembrane</keyword>
<feature type="region of interest" description="Disordered" evidence="1">
    <location>
        <begin position="206"/>
        <end position="232"/>
    </location>
</feature>
<evidence type="ECO:0000313" key="3">
    <source>
        <dbReference type="EMBL" id="MFC5139818.1"/>
    </source>
</evidence>
<feature type="transmembrane region" description="Helical" evidence="2">
    <location>
        <begin position="36"/>
        <end position="58"/>
    </location>
</feature>